<keyword evidence="2" id="KW-1185">Reference proteome</keyword>
<name>A0A7M1RZI6_9CAUD</name>
<dbReference type="SUPFAM" id="SSF56784">
    <property type="entry name" value="HAD-like"/>
    <property type="match status" value="1"/>
</dbReference>
<dbReference type="RefSeq" id="YP_010111479.1">
    <property type="nucleotide sequence ID" value="NC_055881.1"/>
</dbReference>
<dbReference type="InterPro" id="IPR036412">
    <property type="entry name" value="HAD-like_sf"/>
</dbReference>
<protein>
    <submittedName>
        <fullName evidence="1">Polynucleotide kinase/phosphatase</fullName>
    </submittedName>
</protein>
<dbReference type="KEGG" id="vg:65129867"/>
<dbReference type="GeneID" id="65129867"/>
<dbReference type="GO" id="GO:0016301">
    <property type="term" value="F:kinase activity"/>
    <property type="evidence" value="ECO:0007669"/>
    <property type="project" value="UniProtKB-KW"/>
</dbReference>
<organism evidence="1 2">
    <name type="scientific">uncultured phage cr112_1</name>
    <dbReference type="NCBI Taxonomy" id="2772072"/>
    <lineage>
        <taxon>Viruses</taxon>
        <taxon>Duplodnaviria</taxon>
        <taxon>Heunggongvirae</taxon>
        <taxon>Uroviricota</taxon>
        <taxon>Caudoviricetes</taxon>
        <taxon>Crassvirales</taxon>
        <taxon>Steigviridae</taxon>
        <taxon>Asinivirinae</taxon>
        <taxon>Kehishuvirus</taxon>
        <taxon>Kehishuvirus splanchnicus</taxon>
    </lineage>
</organism>
<proteinExistence type="predicted"/>
<reference evidence="1 2" key="1">
    <citation type="submission" date="2020-07" db="EMBL/GenBank/DDBJ databases">
        <title>Taxonomic proposal: Crassvirales, a new order of highly abundant and diverse bacterial viruses.</title>
        <authorList>
            <person name="Shkoporov A.N."/>
            <person name="Stockdale S.R."/>
            <person name="Guerin E."/>
            <person name="Ross R.P."/>
            <person name="Hill C."/>
        </authorList>
    </citation>
    <scope>NUCLEOTIDE SEQUENCE [LARGE SCALE GENOMIC DNA]</scope>
</reference>
<evidence type="ECO:0000313" key="1">
    <source>
        <dbReference type="EMBL" id="QOR59321.1"/>
    </source>
</evidence>
<keyword evidence="1" id="KW-0418">Kinase</keyword>
<accession>A0A7M1RZI6</accession>
<dbReference type="Gene3D" id="3.40.50.1000">
    <property type="entry name" value="HAD superfamily/HAD-like"/>
    <property type="match status" value="1"/>
</dbReference>
<evidence type="ECO:0000313" key="2">
    <source>
        <dbReference type="Proteomes" id="UP000593627"/>
    </source>
</evidence>
<dbReference type="Proteomes" id="UP000593627">
    <property type="component" value="Segment"/>
</dbReference>
<dbReference type="EMBL" id="MT774388">
    <property type="protein sequence ID" value="QOR59321.1"/>
    <property type="molecule type" value="Genomic_DNA"/>
</dbReference>
<keyword evidence="1" id="KW-0808">Transferase</keyword>
<dbReference type="InterPro" id="IPR023214">
    <property type="entry name" value="HAD_sf"/>
</dbReference>
<sequence length="140" mass="15974">MIIAVDFDGTCVTHEFPRVGAEIGAAEVLKELTDKGHKIILFTMRSHPNEINQNRTLDGNIINNDALQDAIDWFKKHDIPLFGVNENPTQKDWTSSPKPYAHIYIDDAALGVPLKHSYISDRPYVDWDIVRYYLHAKSIL</sequence>